<accession>A0AAV9D9K4</accession>
<name>A0AAV9D9K4_ACOCL</name>
<protein>
    <submittedName>
        <fullName evidence="2">Uncharacterized protein</fullName>
    </submittedName>
</protein>
<gene>
    <name evidence="2" type="ORF">QJS10_CPB14g00231</name>
</gene>
<reference evidence="2" key="2">
    <citation type="submission" date="2023-06" db="EMBL/GenBank/DDBJ databases">
        <authorList>
            <person name="Ma L."/>
            <person name="Liu K.-W."/>
            <person name="Li Z."/>
            <person name="Hsiao Y.-Y."/>
            <person name="Qi Y."/>
            <person name="Fu T."/>
            <person name="Tang G."/>
            <person name="Zhang D."/>
            <person name="Sun W.-H."/>
            <person name="Liu D.-K."/>
            <person name="Li Y."/>
            <person name="Chen G.-Z."/>
            <person name="Liu X.-D."/>
            <person name="Liao X.-Y."/>
            <person name="Jiang Y.-T."/>
            <person name="Yu X."/>
            <person name="Hao Y."/>
            <person name="Huang J."/>
            <person name="Zhao X.-W."/>
            <person name="Ke S."/>
            <person name="Chen Y.-Y."/>
            <person name="Wu W.-L."/>
            <person name="Hsu J.-L."/>
            <person name="Lin Y.-F."/>
            <person name="Huang M.-D."/>
            <person name="Li C.-Y."/>
            <person name="Huang L."/>
            <person name="Wang Z.-W."/>
            <person name="Zhao X."/>
            <person name="Zhong W.-Y."/>
            <person name="Peng D.-H."/>
            <person name="Ahmad S."/>
            <person name="Lan S."/>
            <person name="Zhang J.-S."/>
            <person name="Tsai W.-C."/>
            <person name="Van De Peer Y."/>
            <person name="Liu Z.-J."/>
        </authorList>
    </citation>
    <scope>NUCLEOTIDE SEQUENCE</scope>
    <source>
        <strain evidence="2">CP</strain>
        <tissue evidence="2">Leaves</tissue>
    </source>
</reference>
<proteinExistence type="predicted"/>
<keyword evidence="3" id="KW-1185">Reference proteome</keyword>
<reference evidence="2" key="1">
    <citation type="journal article" date="2023" name="Nat. Commun.">
        <title>Diploid and tetraploid genomes of Acorus and the evolution of monocots.</title>
        <authorList>
            <person name="Ma L."/>
            <person name="Liu K.W."/>
            <person name="Li Z."/>
            <person name="Hsiao Y.Y."/>
            <person name="Qi Y."/>
            <person name="Fu T."/>
            <person name="Tang G.D."/>
            <person name="Zhang D."/>
            <person name="Sun W.H."/>
            <person name="Liu D.K."/>
            <person name="Li Y."/>
            <person name="Chen G.Z."/>
            <person name="Liu X.D."/>
            <person name="Liao X.Y."/>
            <person name="Jiang Y.T."/>
            <person name="Yu X."/>
            <person name="Hao Y."/>
            <person name="Huang J."/>
            <person name="Zhao X.W."/>
            <person name="Ke S."/>
            <person name="Chen Y.Y."/>
            <person name="Wu W.L."/>
            <person name="Hsu J.L."/>
            <person name="Lin Y.F."/>
            <person name="Huang M.D."/>
            <person name="Li C.Y."/>
            <person name="Huang L."/>
            <person name="Wang Z.W."/>
            <person name="Zhao X."/>
            <person name="Zhong W.Y."/>
            <person name="Peng D.H."/>
            <person name="Ahmad S."/>
            <person name="Lan S."/>
            <person name="Zhang J.S."/>
            <person name="Tsai W.C."/>
            <person name="Van de Peer Y."/>
            <person name="Liu Z.J."/>
        </authorList>
    </citation>
    <scope>NUCLEOTIDE SEQUENCE</scope>
    <source>
        <strain evidence="2">CP</strain>
    </source>
</reference>
<sequence length="71" mass="7738">MSSSGQTPRDLRRTGFLSESSGVDETCGSSFVDDAQTPMTLGHQGYTNGAWSPRSGVRMVSVRRCKMPIRL</sequence>
<organism evidence="2 3">
    <name type="scientific">Acorus calamus</name>
    <name type="common">Sweet flag</name>
    <dbReference type="NCBI Taxonomy" id="4465"/>
    <lineage>
        <taxon>Eukaryota</taxon>
        <taxon>Viridiplantae</taxon>
        <taxon>Streptophyta</taxon>
        <taxon>Embryophyta</taxon>
        <taxon>Tracheophyta</taxon>
        <taxon>Spermatophyta</taxon>
        <taxon>Magnoliopsida</taxon>
        <taxon>Liliopsida</taxon>
        <taxon>Acoraceae</taxon>
        <taxon>Acorus</taxon>
    </lineage>
</organism>
<feature type="region of interest" description="Disordered" evidence="1">
    <location>
        <begin position="1"/>
        <end position="53"/>
    </location>
</feature>
<evidence type="ECO:0000313" key="3">
    <source>
        <dbReference type="Proteomes" id="UP001180020"/>
    </source>
</evidence>
<dbReference type="Proteomes" id="UP001180020">
    <property type="component" value="Unassembled WGS sequence"/>
</dbReference>
<evidence type="ECO:0000256" key="1">
    <source>
        <dbReference type="SAM" id="MobiDB-lite"/>
    </source>
</evidence>
<comment type="caution">
    <text evidence="2">The sequence shown here is derived from an EMBL/GenBank/DDBJ whole genome shotgun (WGS) entry which is preliminary data.</text>
</comment>
<dbReference type="EMBL" id="JAUJYO010000014">
    <property type="protein sequence ID" value="KAK1297898.1"/>
    <property type="molecule type" value="Genomic_DNA"/>
</dbReference>
<evidence type="ECO:0000313" key="2">
    <source>
        <dbReference type="EMBL" id="KAK1297898.1"/>
    </source>
</evidence>
<feature type="compositionally biased region" description="Polar residues" evidence="1">
    <location>
        <begin position="17"/>
        <end position="29"/>
    </location>
</feature>
<dbReference type="AlphaFoldDB" id="A0AAV9D9K4"/>